<evidence type="ECO:0000313" key="3">
    <source>
        <dbReference type="Proteomes" id="UP000182658"/>
    </source>
</evidence>
<dbReference type="AlphaFoldDB" id="A0A1J7IZW6"/>
<keyword evidence="3" id="KW-1185">Reference proteome</keyword>
<gene>
    <name evidence="2" type="ORF">CONLIGDRAFT_223300</name>
</gene>
<sequence>MIGTSIGFHGVHGENMAGTFGGFVKVTADGHTYTYGLTCRHILVPEDKNAKIDMSRTITTPSPSDHKDHESMLLNASAPQGGLFSLPSNLPPPDFAIRGIGNLVTTSSMDHMDADRRRMDWGLFILDPSVLKETTGRPHILCVVFRSTGTRGWRSYDRGSIRIQDGSLHRPDSRCPMSPPCYHSNVLGHRSRQDDP</sequence>
<accession>A0A1J7IZW6</accession>
<evidence type="ECO:0000256" key="1">
    <source>
        <dbReference type="SAM" id="MobiDB-lite"/>
    </source>
</evidence>
<reference evidence="2 3" key="1">
    <citation type="submission" date="2016-10" db="EMBL/GenBank/DDBJ databases">
        <title>Draft genome sequence of Coniochaeta ligniaria NRRL30616, a lignocellulolytic fungus for bioabatement of inhibitors in plant biomass hydrolysates.</title>
        <authorList>
            <consortium name="DOE Joint Genome Institute"/>
            <person name="Jimenez D.J."/>
            <person name="Hector R.E."/>
            <person name="Riley R."/>
            <person name="Sun H."/>
            <person name="Grigoriev I.V."/>
            <person name="Van Elsas J.D."/>
            <person name="Nichols N.N."/>
        </authorList>
    </citation>
    <scope>NUCLEOTIDE SEQUENCE [LARGE SCALE GENOMIC DNA]</scope>
    <source>
        <strain evidence="2 3">NRRL 30616</strain>
    </source>
</reference>
<dbReference type="InParanoid" id="A0A1J7IZW6"/>
<proteinExistence type="predicted"/>
<feature type="region of interest" description="Disordered" evidence="1">
    <location>
        <begin position="164"/>
        <end position="196"/>
    </location>
</feature>
<name>A0A1J7IZW6_9PEZI</name>
<dbReference type="Proteomes" id="UP000182658">
    <property type="component" value="Unassembled WGS sequence"/>
</dbReference>
<protein>
    <submittedName>
        <fullName evidence="2">Uncharacterized protein</fullName>
    </submittedName>
</protein>
<dbReference type="EMBL" id="KV875115">
    <property type="protein sequence ID" value="OIW22436.1"/>
    <property type="molecule type" value="Genomic_DNA"/>
</dbReference>
<evidence type="ECO:0000313" key="2">
    <source>
        <dbReference type="EMBL" id="OIW22436.1"/>
    </source>
</evidence>
<organism evidence="2 3">
    <name type="scientific">Coniochaeta ligniaria NRRL 30616</name>
    <dbReference type="NCBI Taxonomy" id="1408157"/>
    <lineage>
        <taxon>Eukaryota</taxon>
        <taxon>Fungi</taxon>
        <taxon>Dikarya</taxon>
        <taxon>Ascomycota</taxon>
        <taxon>Pezizomycotina</taxon>
        <taxon>Sordariomycetes</taxon>
        <taxon>Sordariomycetidae</taxon>
        <taxon>Coniochaetales</taxon>
        <taxon>Coniochaetaceae</taxon>
        <taxon>Coniochaeta</taxon>
    </lineage>
</organism>